<dbReference type="InterPro" id="IPR008271">
    <property type="entry name" value="Ser/Thr_kinase_AS"/>
</dbReference>
<comment type="caution">
    <text evidence="5">The sequence shown here is derived from an EMBL/GenBank/DDBJ whole genome shotgun (WGS) entry which is preliminary data.</text>
</comment>
<dbReference type="PROSITE" id="PS00108">
    <property type="entry name" value="PROTEIN_KINASE_ST"/>
    <property type="match status" value="1"/>
</dbReference>
<evidence type="ECO:0000256" key="3">
    <source>
        <dbReference type="SAM" id="Phobius"/>
    </source>
</evidence>
<keyword evidence="3" id="KW-0812">Transmembrane</keyword>
<evidence type="ECO:0000313" key="6">
    <source>
        <dbReference type="Proteomes" id="UP000607281"/>
    </source>
</evidence>
<dbReference type="PANTHER" id="PTHR24363">
    <property type="entry name" value="SERINE/THREONINE PROTEIN KINASE"/>
    <property type="match status" value="1"/>
</dbReference>
<keyword evidence="5" id="KW-0808">Transferase</keyword>
<protein>
    <submittedName>
        <fullName evidence="5">Serine/threonine protein kinase</fullName>
    </submittedName>
</protein>
<dbReference type="SMART" id="SM00220">
    <property type="entry name" value="S_TKc"/>
    <property type="match status" value="1"/>
</dbReference>
<dbReference type="RefSeq" id="WP_190408576.1">
    <property type="nucleotide sequence ID" value="NZ_JACJRF010000037.1"/>
</dbReference>
<evidence type="ECO:0000259" key="4">
    <source>
        <dbReference type="PROSITE" id="PS50011"/>
    </source>
</evidence>
<dbReference type="PANTHER" id="PTHR24363:SF7">
    <property type="entry name" value="SERINE_THREONINE-PROTEIN KINASE-LIKE PROTEIN E"/>
    <property type="match status" value="1"/>
</dbReference>
<dbReference type="GO" id="GO:0004674">
    <property type="term" value="F:protein serine/threonine kinase activity"/>
    <property type="evidence" value="ECO:0007669"/>
    <property type="project" value="UniProtKB-KW"/>
</dbReference>
<reference evidence="5 6" key="1">
    <citation type="journal article" date="2020" name="ISME J.">
        <title>Comparative genomics reveals insights into cyanobacterial evolution and habitat adaptation.</title>
        <authorList>
            <person name="Chen M.Y."/>
            <person name="Teng W.K."/>
            <person name="Zhao L."/>
            <person name="Hu C.X."/>
            <person name="Zhou Y.K."/>
            <person name="Han B.P."/>
            <person name="Song L.R."/>
            <person name="Shu W.S."/>
        </authorList>
    </citation>
    <scope>NUCLEOTIDE SEQUENCE [LARGE SCALE GENOMIC DNA]</scope>
    <source>
        <strain evidence="5 6">FACHB-260</strain>
    </source>
</reference>
<gene>
    <name evidence="5" type="ORF">H6G18_18675</name>
</gene>
<keyword evidence="2" id="KW-0067">ATP-binding</keyword>
<keyword evidence="5" id="KW-0723">Serine/threonine-protein kinase</keyword>
<dbReference type="Proteomes" id="UP000607281">
    <property type="component" value="Unassembled WGS sequence"/>
</dbReference>
<organism evidence="5 6">
    <name type="scientific">Anabaena subtropica FACHB-260</name>
    <dbReference type="NCBI Taxonomy" id="2692884"/>
    <lineage>
        <taxon>Bacteria</taxon>
        <taxon>Bacillati</taxon>
        <taxon>Cyanobacteriota</taxon>
        <taxon>Cyanophyceae</taxon>
        <taxon>Nostocales</taxon>
        <taxon>Nostocaceae</taxon>
        <taxon>Anabaena</taxon>
    </lineage>
</organism>
<evidence type="ECO:0000313" key="5">
    <source>
        <dbReference type="EMBL" id="MBD2346154.1"/>
    </source>
</evidence>
<dbReference type="InterPro" id="IPR011009">
    <property type="entry name" value="Kinase-like_dom_sf"/>
</dbReference>
<evidence type="ECO:0000256" key="2">
    <source>
        <dbReference type="ARBA" id="ARBA00022840"/>
    </source>
</evidence>
<dbReference type="Gene3D" id="1.10.510.10">
    <property type="entry name" value="Transferase(Phosphotransferase) domain 1"/>
    <property type="match status" value="1"/>
</dbReference>
<proteinExistence type="predicted"/>
<sequence length="463" mass="51917">MLGEIFNTRYEIRQVLGKKAGRRTLLAKDVVTGELVIVKLLAFSSDFEWDDLKLFEREAETLKSLSNPMIPCYLDYFEVNSPTIKGFALVQSYIPSQTLEQYLQSGRSFSESDIKQIATALLEILIYLHGLYPPVIHRDIKPSNILLGERSGNNVGQVYLVDFGSVQTALGTEGGTRTVVGTYGYMPPEQFGGRTVTASDLYSLGATLIYLVTGTHPADLPQKDFRIQFESITHLSPGLTNWLKSMIEPSLEKRFSSAQEALKTLVQPQLANASKLVVSQPAESKIQLTKDGDSLEILIPPLGFQPSMVFMGLFAIAWNSFILFWTIGALSAPFPINIPFALFSLPFWGAGYFMAYTFLLSLFGNIRLILNNKQIKLTYELFGFKYNRPKPSARKNITKLVYTPKHLTKDSSGDKTQVSAQLEIWAGVRKYQLGDTTVIQSEAELEWLAHELSDWLNLPIQRD</sequence>
<dbReference type="SUPFAM" id="SSF56112">
    <property type="entry name" value="Protein kinase-like (PK-like)"/>
    <property type="match status" value="1"/>
</dbReference>
<feature type="transmembrane region" description="Helical" evidence="3">
    <location>
        <begin position="308"/>
        <end position="327"/>
    </location>
</feature>
<feature type="domain" description="Protein kinase" evidence="4">
    <location>
        <begin position="10"/>
        <end position="270"/>
    </location>
</feature>
<keyword evidence="1" id="KW-0547">Nucleotide-binding</keyword>
<dbReference type="CDD" id="cd14014">
    <property type="entry name" value="STKc_PknB_like"/>
    <property type="match status" value="1"/>
</dbReference>
<keyword evidence="3" id="KW-1133">Transmembrane helix</keyword>
<keyword evidence="3" id="KW-0472">Membrane</keyword>
<dbReference type="EMBL" id="JACJRF010000037">
    <property type="protein sequence ID" value="MBD2346154.1"/>
    <property type="molecule type" value="Genomic_DNA"/>
</dbReference>
<evidence type="ECO:0000256" key="1">
    <source>
        <dbReference type="ARBA" id="ARBA00022741"/>
    </source>
</evidence>
<keyword evidence="6" id="KW-1185">Reference proteome</keyword>
<dbReference type="InterPro" id="IPR000719">
    <property type="entry name" value="Prot_kinase_dom"/>
</dbReference>
<keyword evidence="5" id="KW-0418">Kinase</keyword>
<feature type="transmembrane region" description="Helical" evidence="3">
    <location>
        <begin position="347"/>
        <end position="370"/>
    </location>
</feature>
<dbReference type="Pfam" id="PF00069">
    <property type="entry name" value="Pkinase"/>
    <property type="match status" value="1"/>
</dbReference>
<dbReference type="PROSITE" id="PS50011">
    <property type="entry name" value="PROTEIN_KINASE_DOM"/>
    <property type="match status" value="1"/>
</dbReference>
<accession>A0ABR8CUY6</accession>
<name>A0ABR8CUY6_9NOST</name>